<gene>
    <name evidence="1" type="ORF">JHC10_01380</name>
    <name evidence="2" type="ORF">JHC11_12160</name>
</gene>
<keyword evidence="4" id="KW-1185">Reference proteome</keyword>
<comment type="caution">
    <text evidence="2">The sequence shown here is derived from an EMBL/GenBank/DDBJ whole genome shotgun (WGS) entry which is preliminary data.</text>
</comment>
<proteinExistence type="predicted"/>
<evidence type="ECO:0000313" key="4">
    <source>
        <dbReference type="Proteomes" id="UP000655994"/>
    </source>
</evidence>
<accession>A0A8I1GBM3</accession>
<dbReference type="RefSeq" id="WP_199493496.1">
    <property type="nucleotide sequence ID" value="NZ_JAEMOP010000009.1"/>
</dbReference>
<sequence length="435" mass="49469">MFTIGDHSFEVSLYRMRLENRPKAHKIARAKMKETGFEFGNAITSTPSTHSHIQVALSKTEGAIDYAALLYLEFAQHDTEKRLIVEQHETHEFVFIRIVDGMIEDDGIYTTNSVQQQLESLQNFRKEESWQCTIIGDVDEKIESLLAEFTIIERAKSLRTKIKGLPENDRLFSRVRLLPGKYALKGRPNIRQTNTKLAYTAVSVFVLVLVAVITYEPEQESFIKVIDEYKEYKSTIKNTISPVPRLKLAHNEQLLMLTSLPGWDLLEVSINPTNTIYTMAESTVGEIDTLYKWAYGNNFIVMQSDNKYQLIKNGMNRAVYQGEGAEIPLVNADEVLNSFRDAVRLYVPRATVTVQRDVPVKDEGWLKREVVVQLSGHFKEDLVTIANIIKGGLKINVDEQGDKIVGLPIGLKQAHYTIDDQELVGSLELIIYGRN</sequence>
<evidence type="ECO:0000313" key="3">
    <source>
        <dbReference type="Proteomes" id="UP000621390"/>
    </source>
</evidence>
<protein>
    <submittedName>
        <fullName evidence="2">Uncharacterized protein</fullName>
    </submittedName>
</protein>
<reference evidence="2 4" key="1">
    <citation type="submission" date="2020-09" db="EMBL/GenBank/DDBJ databases">
        <title>Draft Genomes of Bacterial Isolates from North Pond Shallow Sediments.</title>
        <authorList>
            <person name="Kiel Reese B."/>
            <person name="Mullis M."/>
            <person name="Weisend R.E."/>
        </authorList>
    </citation>
    <scope>NUCLEOTIDE SEQUENCE</scope>
    <source>
        <strain evidence="2">KJE-2</strain>
        <strain evidence="1 4">KJE-3</strain>
    </source>
</reference>
<dbReference type="EMBL" id="JAEMOP010000009">
    <property type="protein sequence ID" value="MBJ7316739.1"/>
    <property type="molecule type" value="Genomic_DNA"/>
</dbReference>
<dbReference type="AlphaFoldDB" id="A0A8I1GBM3"/>
<name>A0A8I1GBM3_9GAMM</name>
<organism evidence="2 3">
    <name type="scientific">Idiomarina abyssalis</name>
    <dbReference type="NCBI Taxonomy" id="86102"/>
    <lineage>
        <taxon>Bacteria</taxon>
        <taxon>Pseudomonadati</taxon>
        <taxon>Pseudomonadota</taxon>
        <taxon>Gammaproteobacteria</taxon>
        <taxon>Alteromonadales</taxon>
        <taxon>Idiomarinaceae</taxon>
        <taxon>Idiomarina</taxon>
    </lineage>
</organism>
<dbReference type="EMBL" id="JAEMOS010000002">
    <property type="protein sequence ID" value="MBJ7265587.1"/>
    <property type="molecule type" value="Genomic_DNA"/>
</dbReference>
<evidence type="ECO:0000313" key="2">
    <source>
        <dbReference type="EMBL" id="MBJ7316739.1"/>
    </source>
</evidence>
<evidence type="ECO:0000313" key="1">
    <source>
        <dbReference type="EMBL" id="MBJ7265587.1"/>
    </source>
</evidence>
<dbReference type="Proteomes" id="UP000621390">
    <property type="component" value="Unassembled WGS sequence"/>
</dbReference>
<dbReference type="Proteomes" id="UP000655994">
    <property type="component" value="Unassembled WGS sequence"/>
</dbReference>